<proteinExistence type="predicted"/>
<reference evidence="1" key="1">
    <citation type="submission" date="2023-07" db="EMBL/GenBank/DDBJ databases">
        <authorList>
            <consortium name="CYATHOMIX"/>
        </authorList>
    </citation>
    <scope>NUCLEOTIDE SEQUENCE</scope>
    <source>
        <strain evidence="1">N/A</strain>
    </source>
</reference>
<dbReference type="GO" id="GO:0008289">
    <property type="term" value="F:lipid binding"/>
    <property type="evidence" value="ECO:0007669"/>
    <property type="project" value="InterPro"/>
</dbReference>
<gene>
    <name evidence="1" type="ORF">CYNAS_LOCUS4017</name>
</gene>
<dbReference type="Gene3D" id="3.15.10.10">
    <property type="entry name" value="Bactericidal permeability-increasing protein, domain 1"/>
    <property type="match status" value="1"/>
</dbReference>
<accession>A0AA36DSK6</accession>
<dbReference type="Proteomes" id="UP001176961">
    <property type="component" value="Unassembled WGS sequence"/>
</dbReference>
<dbReference type="EMBL" id="CATQJL010000001">
    <property type="protein sequence ID" value="CAJ0592034.1"/>
    <property type="molecule type" value="Genomic_DNA"/>
</dbReference>
<organism evidence="1 2">
    <name type="scientific">Cylicocyclus nassatus</name>
    <name type="common">Nematode worm</name>
    <dbReference type="NCBI Taxonomy" id="53992"/>
    <lineage>
        <taxon>Eukaryota</taxon>
        <taxon>Metazoa</taxon>
        <taxon>Ecdysozoa</taxon>
        <taxon>Nematoda</taxon>
        <taxon>Chromadorea</taxon>
        <taxon>Rhabditida</taxon>
        <taxon>Rhabditina</taxon>
        <taxon>Rhabditomorpha</taxon>
        <taxon>Strongyloidea</taxon>
        <taxon>Strongylidae</taxon>
        <taxon>Cylicocyclus</taxon>
    </lineage>
</organism>
<keyword evidence="2" id="KW-1185">Reference proteome</keyword>
<protein>
    <submittedName>
        <fullName evidence="1">Uncharacterized protein</fullName>
    </submittedName>
</protein>
<sequence length="316" mass="35802">MTTYSIFVFSVLATVTSHNIKPFNVNEPLALTISPKVWNLLETKATVIEDAVKSIEVPEVGDRKWWYMFKAWNIKFTKFKVPRSGVSFENMRNGVYIKIKGAQLEARARAKFRLLFVTSGSGDVMGTTDRLNIDARLSWSDFSFTPKVDLDSNLRLKFHGPIKILNLIKKFLARLIDKKLKKLAVRAIEKEVNPHLQEFKRKMVAKGLTSYTVQLSVQRNSLHVSITPKSAANVITPLIPINNMVCLNANMLSLINAIQEREERSVHGDKIDVTCLSPELKCEISKLKCSLCSDIDIKYTSGNSDKFHNCLPKLPF</sequence>
<comment type="caution">
    <text evidence="1">The sequence shown here is derived from an EMBL/GenBank/DDBJ whole genome shotgun (WGS) entry which is preliminary data.</text>
</comment>
<dbReference type="SUPFAM" id="SSF55394">
    <property type="entry name" value="Bactericidal permeability-increasing protein, BPI"/>
    <property type="match status" value="1"/>
</dbReference>
<evidence type="ECO:0000313" key="1">
    <source>
        <dbReference type="EMBL" id="CAJ0592034.1"/>
    </source>
</evidence>
<dbReference type="InterPro" id="IPR017943">
    <property type="entry name" value="Bactericidal_perm-incr_a/b_dom"/>
</dbReference>
<name>A0AA36DSK6_CYLNA</name>
<dbReference type="AlphaFoldDB" id="A0AA36DSK6"/>
<evidence type="ECO:0000313" key="2">
    <source>
        <dbReference type="Proteomes" id="UP001176961"/>
    </source>
</evidence>